<organism evidence="2">
    <name type="scientific">viral metagenome</name>
    <dbReference type="NCBI Taxonomy" id="1070528"/>
    <lineage>
        <taxon>unclassified sequences</taxon>
        <taxon>metagenomes</taxon>
        <taxon>organismal metagenomes</taxon>
    </lineage>
</organism>
<reference evidence="2" key="1">
    <citation type="journal article" date="2020" name="Nature">
        <title>Giant virus diversity and host interactions through global metagenomics.</title>
        <authorList>
            <person name="Schulz F."/>
            <person name="Roux S."/>
            <person name="Paez-Espino D."/>
            <person name="Jungbluth S."/>
            <person name="Walsh D.A."/>
            <person name="Denef V.J."/>
            <person name="McMahon K.D."/>
            <person name="Konstantinidis K.T."/>
            <person name="Eloe-Fadrosh E.A."/>
            <person name="Kyrpides N.C."/>
            <person name="Woyke T."/>
        </authorList>
    </citation>
    <scope>NUCLEOTIDE SEQUENCE</scope>
    <source>
        <strain evidence="2">GVMAG-M-3300020187-37</strain>
    </source>
</reference>
<dbReference type="InterPro" id="IPR000340">
    <property type="entry name" value="Dual-sp_phosphatase_cat-dom"/>
</dbReference>
<dbReference type="AlphaFoldDB" id="A0A6C0C7K2"/>
<dbReference type="InterPro" id="IPR029021">
    <property type="entry name" value="Prot-tyrosine_phosphatase-like"/>
</dbReference>
<protein>
    <recommendedName>
        <fullName evidence="1">Dual specificity phosphatase catalytic domain-containing protein</fullName>
    </recommendedName>
</protein>
<evidence type="ECO:0000259" key="1">
    <source>
        <dbReference type="Pfam" id="PF00782"/>
    </source>
</evidence>
<accession>A0A6C0C7K2</accession>
<dbReference type="Gene3D" id="3.90.190.10">
    <property type="entry name" value="Protein tyrosine phosphatase superfamily"/>
    <property type="match status" value="1"/>
</dbReference>
<sequence length="132" mass="15289">MPTEIISGLWFSDIESLKNPNFYIDNNINIIINLTDCNYKVEKNVSYINVPLSSYNIYSMKNIIDKIIENIHNNIELNNILVYCVNGLTISPLICSLYLLKYGKLNKYDIPAIFKSKNDQVLLNVDEFDNFI</sequence>
<evidence type="ECO:0000313" key="2">
    <source>
        <dbReference type="EMBL" id="QHS99789.1"/>
    </source>
</evidence>
<feature type="domain" description="Dual specificity phosphatase catalytic" evidence="1">
    <location>
        <begin position="17"/>
        <end position="124"/>
    </location>
</feature>
<name>A0A6C0C7K2_9ZZZZ</name>
<dbReference type="Pfam" id="PF00782">
    <property type="entry name" value="DSPc"/>
    <property type="match status" value="1"/>
</dbReference>
<dbReference type="EMBL" id="MN739347">
    <property type="protein sequence ID" value="QHS99789.1"/>
    <property type="molecule type" value="Genomic_DNA"/>
</dbReference>
<proteinExistence type="predicted"/>
<dbReference type="SUPFAM" id="SSF52799">
    <property type="entry name" value="(Phosphotyrosine protein) phosphatases II"/>
    <property type="match status" value="1"/>
</dbReference>